<evidence type="ECO:0000313" key="2">
    <source>
        <dbReference type="EMBL" id="KEQ19586.1"/>
    </source>
</evidence>
<keyword evidence="3" id="KW-1185">Reference proteome</keyword>
<feature type="transmembrane region" description="Helical" evidence="1">
    <location>
        <begin position="84"/>
        <end position="106"/>
    </location>
</feature>
<dbReference type="RefSeq" id="WP_034833491.1">
    <property type="nucleotide sequence ID" value="NZ_JOKH01000001.1"/>
</dbReference>
<organism evidence="2 3">
    <name type="scientific">Endozoicomonas numazuensis</name>
    <dbReference type="NCBI Taxonomy" id="1137799"/>
    <lineage>
        <taxon>Bacteria</taxon>
        <taxon>Pseudomonadati</taxon>
        <taxon>Pseudomonadota</taxon>
        <taxon>Gammaproteobacteria</taxon>
        <taxon>Oceanospirillales</taxon>
        <taxon>Endozoicomonadaceae</taxon>
        <taxon>Endozoicomonas</taxon>
    </lineage>
</organism>
<accession>A0A081NMB3</accession>
<dbReference type="SUPFAM" id="SSF82866">
    <property type="entry name" value="Multidrug efflux transporter AcrB transmembrane domain"/>
    <property type="match status" value="1"/>
</dbReference>
<protein>
    <submittedName>
        <fullName evidence="2">Uncharacterized protein</fullName>
    </submittedName>
</protein>
<dbReference type="EMBL" id="JOKH01000001">
    <property type="protein sequence ID" value="KEQ19586.1"/>
    <property type="molecule type" value="Genomic_DNA"/>
</dbReference>
<evidence type="ECO:0000256" key="1">
    <source>
        <dbReference type="SAM" id="Phobius"/>
    </source>
</evidence>
<keyword evidence="1" id="KW-0812">Transmembrane</keyword>
<feature type="transmembrane region" description="Helical" evidence="1">
    <location>
        <begin position="12"/>
        <end position="31"/>
    </location>
</feature>
<keyword evidence="1" id="KW-0472">Membrane</keyword>
<sequence length="116" mass="13511">MFTPFFLRRPRLAQVIALVILISGLLCLPLIPTLEYPQVTLFPWSEPYWDCTFQDWTVLYHECYALLYTHGAGMQARKSLGTPIFWGMLAVIVIATLMTPAFYLILRNTKRRFQSH</sequence>
<dbReference type="STRING" id="1137799.GZ78_06690"/>
<keyword evidence="1" id="KW-1133">Transmembrane helix</keyword>
<comment type="caution">
    <text evidence="2">The sequence shown here is derived from an EMBL/GenBank/DDBJ whole genome shotgun (WGS) entry which is preliminary data.</text>
</comment>
<dbReference type="Proteomes" id="UP000028073">
    <property type="component" value="Unassembled WGS sequence"/>
</dbReference>
<name>A0A081NMB3_9GAMM</name>
<reference evidence="2 3" key="1">
    <citation type="submission" date="2014-06" db="EMBL/GenBank/DDBJ databases">
        <title>Whole Genome Sequences of Three Symbiotic Endozoicomonas Bacteria.</title>
        <authorList>
            <person name="Neave M.J."/>
            <person name="Apprill A."/>
            <person name="Voolstra C.R."/>
        </authorList>
    </citation>
    <scope>NUCLEOTIDE SEQUENCE [LARGE SCALE GENOMIC DNA]</scope>
    <source>
        <strain evidence="2 3">DSM 25634</strain>
    </source>
</reference>
<gene>
    <name evidence="2" type="ORF">GZ78_06690</name>
</gene>
<dbReference type="AlphaFoldDB" id="A0A081NMB3"/>
<proteinExistence type="predicted"/>
<evidence type="ECO:0000313" key="3">
    <source>
        <dbReference type="Proteomes" id="UP000028073"/>
    </source>
</evidence>